<accession>A0A6N7R1E0</accession>
<organism evidence="2 3">
    <name type="scientific">Gracilibacillus thailandensis</name>
    <dbReference type="NCBI Taxonomy" id="563735"/>
    <lineage>
        <taxon>Bacteria</taxon>
        <taxon>Bacillati</taxon>
        <taxon>Bacillota</taxon>
        <taxon>Bacilli</taxon>
        <taxon>Bacillales</taxon>
        <taxon>Bacillaceae</taxon>
        <taxon>Gracilibacillus</taxon>
    </lineage>
</organism>
<evidence type="ECO:0000256" key="1">
    <source>
        <dbReference type="SAM" id="Phobius"/>
    </source>
</evidence>
<name>A0A6N7R1E0_9BACI</name>
<comment type="caution">
    <text evidence="2">The sequence shown here is derived from an EMBL/GenBank/DDBJ whole genome shotgun (WGS) entry which is preliminary data.</text>
</comment>
<dbReference type="AlphaFoldDB" id="A0A6N7R1E0"/>
<reference evidence="2 3" key="1">
    <citation type="submission" date="2019-10" db="EMBL/GenBank/DDBJ databases">
        <title>Gracilibacillus salitolerans sp. nov., a moderate halophile isolated from a saline soil in northwest China.</title>
        <authorList>
            <person name="Gan L."/>
        </authorList>
    </citation>
    <scope>NUCLEOTIDE SEQUENCE [LARGE SCALE GENOMIC DNA]</scope>
    <source>
        <strain evidence="2 3">TP2-8</strain>
    </source>
</reference>
<feature type="transmembrane region" description="Helical" evidence="1">
    <location>
        <begin position="7"/>
        <end position="26"/>
    </location>
</feature>
<protein>
    <submittedName>
        <fullName evidence="2">Uncharacterized protein</fullName>
    </submittedName>
</protein>
<keyword evidence="3" id="KW-1185">Reference proteome</keyword>
<feature type="transmembrane region" description="Helical" evidence="1">
    <location>
        <begin position="38"/>
        <end position="55"/>
    </location>
</feature>
<keyword evidence="1" id="KW-1133">Transmembrane helix</keyword>
<proteinExistence type="predicted"/>
<dbReference type="RefSeq" id="WP_153835800.1">
    <property type="nucleotide sequence ID" value="NZ_JBHUMW010000082.1"/>
</dbReference>
<sequence length="100" mass="11661">MRGWIFHSLNIIILLLMSVFNLFAWFGNALSAVSTPGISIVFGVSYILWGIFYVIQSLKNTNIWRITWFLISLIVLWYWEFGGGTTLYNFLFIYCSFVLT</sequence>
<keyword evidence="1" id="KW-0472">Membrane</keyword>
<evidence type="ECO:0000313" key="3">
    <source>
        <dbReference type="Proteomes" id="UP000435187"/>
    </source>
</evidence>
<feature type="transmembrane region" description="Helical" evidence="1">
    <location>
        <begin position="62"/>
        <end position="79"/>
    </location>
</feature>
<dbReference type="EMBL" id="WJEE01000027">
    <property type="protein sequence ID" value="MRI67195.1"/>
    <property type="molecule type" value="Genomic_DNA"/>
</dbReference>
<gene>
    <name evidence="2" type="ORF">GH885_12710</name>
</gene>
<dbReference type="Proteomes" id="UP000435187">
    <property type="component" value="Unassembled WGS sequence"/>
</dbReference>
<evidence type="ECO:0000313" key="2">
    <source>
        <dbReference type="EMBL" id="MRI67195.1"/>
    </source>
</evidence>
<keyword evidence="1" id="KW-0812">Transmembrane</keyword>